<dbReference type="AlphaFoldDB" id="A0A3M6V5V2"/>
<dbReference type="PROSITE" id="PS51551">
    <property type="entry name" value="EPHRIN_RBD_2"/>
    <property type="match status" value="1"/>
</dbReference>
<evidence type="ECO:0000259" key="9">
    <source>
        <dbReference type="PROSITE" id="PS51551"/>
    </source>
</evidence>
<protein>
    <recommendedName>
        <fullName evidence="9">Ephrin RBD domain-containing protein</fullName>
    </recommendedName>
</protein>
<evidence type="ECO:0000256" key="2">
    <source>
        <dbReference type="ARBA" id="ARBA00022729"/>
    </source>
</evidence>
<keyword evidence="5" id="KW-0325">Glycoprotein</keyword>
<reference evidence="10 11" key="1">
    <citation type="journal article" date="2018" name="Sci. Rep.">
        <title>Comparative analysis of the Pocillopora damicornis genome highlights role of immune system in coral evolution.</title>
        <authorList>
            <person name="Cunning R."/>
            <person name="Bay R.A."/>
            <person name="Gillette P."/>
            <person name="Baker A.C."/>
            <person name="Traylor-Knowles N."/>
        </authorList>
    </citation>
    <scope>NUCLEOTIDE SEQUENCE [LARGE SCALE GENOMIC DNA]</scope>
    <source>
        <strain evidence="10">RSMAS</strain>
        <tissue evidence="10">Whole animal</tissue>
    </source>
</reference>
<feature type="transmembrane region" description="Helical" evidence="8">
    <location>
        <begin position="7"/>
        <end position="28"/>
    </location>
</feature>
<dbReference type="Pfam" id="PF00812">
    <property type="entry name" value="Ephrin"/>
    <property type="match status" value="1"/>
</dbReference>
<dbReference type="InterPro" id="IPR008972">
    <property type="entry name" value="Cupredoxin"/>
</dbReference>
<keyword evidence="4" id="KW-1015">Disulfide bond</keyword>
<dbReference type="OrthoDB" id="5987772at2759"/>
<dbReference type="PANTHER" id="PTHR11304">
    <property type="entry name" value="EPHRIN"/>
    <property type="match status" value="1"/>
</dbReference>
<dbReference type="GO" id="GO:0048013">
    <property type="term" value="P:ephrin receptor signaling pathway"/>
    <property type="evidence" value="ECO:0007669"/>
    <property type="project" value="TreeGrafter"/>
</dbReference>
<comment type="similarity">
    <text evidence="6">Belongs to the ephrin family.</text>
</comment>
<keyword evidence="11" id="KW-1185">Reference proteome</keyword>
<keyword evidence="2" id="KW-0732">Signal</keyword>
<dbReference type="InterPro" id="IPR031328">
    <property type="entry name" value="Ephrin"/>
</dbReference>
<evidence type="ECO:0000256" key="6">
    <source>
        <dbReference type="PROSITE-ProRule" id="PRU00884"/>
    </source>
</evidence>
<feature type="transmembrane region" description="Helical" evidence="8">
    <location>
        <begin position="267"/>
        <end position="290"/>
    </location>
</feature>
<feature type="domain" description="Ephrin RBD" evidence="9">
    <location>
        <begin position="26"/>
        <end position="170"/>
    </location>
</feature>
<organism evidence="10 11">
    <name type="scientific">Pocillopora damicornis</name>
    <name type="common">Cauliflower coral</name>
    <name type="synonym">Millepora damicornis</name>
    <dbReference type="NCBI Taxonomy" id="46731"/>
    <lineage>
        <taxon>Eukaryota</taxon>
        <taxon>Metazoa</taxon>
        <taxon>Cnidaria</taxon>
        <taxon>Anthozoa</taxon>
        <taxon>Hexacorallia</taxon>
        <taxon>Scleractinia</taxon>
        <taxon>Astrocoeniina</taxon>
        <taxon>Pocilloporidae</taxon>
        <taxon>Pocillopora</taxon>
    </lineage>
</organism>
<feature type="compositionally biased region" description="Polar residues" evidence="7">
    <location>
        <begin position="229"/>
        <end position="239"/>
    </location>
</feature>
<dbReference type="EMBL" id="RCHS01000065">
    <property type="protein sequence ID" value="RMX61267.1"/>
    <property type="molecule type" value="Genomic_DNA"/>
</dbReference>
<dbReference type="GO" id="GO:0007411">
    <property type="term" value="P:axon guidance"/>
    <property type="evidence" value="ECO:0007669"/>
    <property type="project" value="TreeGrafter"/>
</dbReference>
<comment type="caution">
    <text evidence="10">The sequence shown here is derived from an EMBL/GenBank/DDBJ whole genome shotgun (WGS) entry which is preliminary data.</text>
</comment>
<gene>
    <name evidence="10" type="ORF">pdam_00007394</name>
</gene>
<evidence type="ECO:0000313" key="11">
    <source>
        <dbReference type="Proteomes" id="UP000275408"/>
    </source>
</evidence>
<sequence>MGRENRLVLVLLHVFIELGVLVSGAIVYPSLHWSFQNPLFKKGHYRLNVLPGSKLNIICPHVAVSLVKRQDTDTGFNCENFWRVDFNSYQTCNVSENSIPQNKIFLSCDDPRQMQFETLVFQPFNADPSRVFKKGKVYYFISTSTGSYDSLKGRSGGHCLKEDMKMQIYVCTGPEDTNCTDEKPTTKPPQVAVETFITNTTSAPSTVRVETTKLSSSKQPSPPQTNSTETDILSPQTSFRGHPTLGDQPLAEASTKGKDSSHSKNGIAILGALLGIFLLISIGVNCYCFWKLRLQSSKQGEKSGPPSTPTPV</sequence>
<comment type="subcellular location">
    <subcellularLocation>
        <location evidence="1">Membrane</location>
    </subcellularLocation>
</comment>
<keyword evidence="3 8" id="KW-0472">Membrane</keyword>
<proteinExistence type="inferred from homology"/>
<name>A0A3M6V5V2_POCDA</name>
<keyword evidence="8" id="KW-1133">Transmembrane helix</keyword>
<dbReference type="Gene3D" id="2.60.40.420">
    <property type="entry name" value="Cupredoxins - blue copper proteins"/>
    <property type="match status" value="1"/>
</dbReference>
<evidence type="ECO:0000313" key="10">
    <source>
        <dbReference type="EMBL" id="RMX61267.1"/>
    </source>
</evidence>
<evidence type="ECO:0000256" key="7">
    <source>
        <dbReference type="SAM" id="MobiDB-lite"/>
    </source>
</evidence>
<dbReference type="InterPro" id="IPR001799">
    <property type="entry name" value="Ephrin_RBD"/>
</dbReference>
<dbReference type="Proteomes" id="UP000275408">
    <property type="component" value="Unassembled WGS sequence"/>
</dbReference>
<dbReference type="PANTHER" id="PTHR11304:SF29">
    <property type="entry name" value="EPHRIN"/>
    <property type="match status" value="1"/>
</dbReference>
<dbReference type="STRING" id="46731.A0A3M6V5V2"/>
<feature type="compositionally biased region" description="Low complexity" evidence="7">
    <location>
        <begin position="212"/>
        <end position="228"/>
    </location>
</feature>
<evidence type="ECO:0000256" key="3">
    <source>
        <dbReference type="ARBA" id="ARBA00023136"/>
    </source>
</evidence>
<feature type="region of interest" description="Disordered" evidence="7">
    <location>
        <begin position="203"/>
        <end position="262"/>
    </location>
</feature>
<keyword evidence="8" id="KW-0812">Transmembrane</keyword>
<accession>A0A3M6V5V2</accession>
<dbReference type="GO" id="GO:0005886">
    <property type="term" value="C:plasma membrane"/>
    <property type="evidence" value="ECO:0007669"/>
    <property type="project" value="TreeGrafter"/>
</dbReference>
<dbReference type="GO" id="GO:0046875">
    <property type="term" value="F:ephrin receptor binding"/>
    <property type="evidence" value="ECO:0007669"/>
    <property type="project" value="TreeGrafter"/>
</dbReference>
<evidence type="ECO:0000256" key="1">
    <source>
        <dbReference type="ARBA" id="ARBA00004370"/>
    </source>
</evidence>
<dbReference type="SUPFAM" id="SSF49503">
    <property type="entry name" value="Cupredoxins"/>
    <property type="match status" value="1"/>
</dbReference>
<evidence type="ECO:0000256" key="4">
    <source>
        <dbReference type="ARBA" id="ARBA00023157"/>
    </source>
</evidence>
<comment type="caution">
    <text evidence="6">Lacks conserved residue(s) required for the propagation of feature annotation.</text>
</comment>
<evidence type="ECO:0000256" key="8">
    <source>
        <dbReference type="SAM" id="Phobius"/>
    </source>
</evidence>
<evidence type="ECO:0000256" key="5">
    <source>
        <dbReference type="ARBA" id="ARBA00023180"/>
    </source>
</evidence>